<dbReference type="SUPFAM" id="SSF88946">
    <property type="entry name" value="Sigma2 domain of RNA polymerase sigma factors"/>
    <property type="match status" value="1"/>
</dbReference>
<dbReference type="InterPro" id="IPR039425">
    <property type="entry name" value="RNA_pol_sigma-70-like"/>
</dbReference>
<gene>
    <name evidence="7" type="ORF">SAMN05444143_10642</name>
</gene>
<dbReference type="PANTHER" id="PTHR43133">
    <property type="entry name" value="RNA POLYMERASE ECF-TYPE SIGMA FACTO"/>
    <property type="match status" value="1"/>
</dbReference>
<dbReference type="EMBL" id="FOUT01000006">
    <property type="protein sequence ID" value="SFN08913.1"/>
    <property type="molecule type" value="Genomic_DNA"/>
</dbReference>
<reference evidence="8" key="1">
    <citation type="submission" date="2016-10" db="EMBL/GenBank/DDBJ databases">
        <authorList>
            <person name="Varghese N."/>
            <person name="Submissions S."/>
        </authorList>
    </citation>
    <scope>NUCLEOTIDE SEQUENCE [LARGE SCALE GENOMIC DNA]</scope>
    <source>
        <strain evidence="8">DSM 4002</strain>
    </source>
</reference>
<dbReference type="InterPro" id="IPR013249">
    <property type="entry name" value="RNA_pol_sigma70_r4_t2"/>
</dbReference>
<organism evidence="7 8">
    <name type="scientific">Flavobacterium succinicans</name>
    <dbReference type="NCBI Taxonomy" id="29536"/>
    <lineage>
        <taxon>Bacteria</taxon>
        <taxon>Pseudomonadati</taxon>
        <taxon>Bacteroidota</taxon>
        <taxon>Flavobacteriia</taxon>
        <taxon>Flavobacteriales</taxon>
        <taxon>Flavobacteriaceae</taxon>
        <taxon>Flavobacterium</taxon>
    </lineage>
</organism>
<dbReference type="Proteomes" id="UP000182961">
    <property type="component" value="Unassembled WGS sequence"/>
</dbReference>
<dbReference type="CDD" id="cd06171">
    <property type="entry name" value="Sigma70_r4"/>
    <property type="match status" value="1"/>
</dbReference>
<keyword evidence="4" id="KW-0804">Transcription</keyword>
<accession>A0A1I4W619</accession>
<dbReference type="InterPro" id="IPR036388">
    <property type="entry name" value="WH-like_DNA-bd_sf"/>
</dbReference>
<proteinExistence type="inferred from homology"/>
<evidence type="ECO:0000256" key="2">
    <source>
        <dbReference type="ARBA" id="ARBA00023015"/>
    </source>
</evidence>
<dbReference type="GO" id="GO:0003677">
    <property type="term" value="F:DNA binding"/>
    <property type="evidence" value="ECO:0007669"/>
    <property type="project" value="InterPro"/>
</dbReference>
<evidence type="ECO:0000256" key="3">
    <source>
        <dbReference type="ARBA" id="ARBA00023082"/>
    </source>
</evidence>
<dbReference type="eggNOG" id="COG1595">
    <property type="taxonomic scope" value="Bacteria"/>
</dbReference>
<dbReference type="InterPro" id="IPR013324">
    <property type="entry name" value="RNA_pol_sigma_r3/r4-like"/>
</dbReference>
<evidence type="ECO:0000313" key="7">
    <source>
        <dbReference type="EMBL" id="SFN08913.1"/>
    </source>
</evidence>
<evidence type="ECO:0000256" key="4">
    <source>
        <dbReference type="ARBA" id="ARBA00023163"/>
    </source>
</evidence>
<dbReference type="PANTHER" id="PTHR43133:SF51">
    <property type="entry name" value="RNA POLYMERASE SIGMA FACTOR"/>
    <property type="match status" value="1"/>
</dbReference>
<dbReference type="RefSeq" id="WP_024979760.1">
    <property type="nucleotide sequence ID" value="NZ_CBCRUM010000025.1"/>
</dbReference>
<evidence type="ECO:0000259" key="5">
    <source>
        <dbReference type="Pfam" id="PF04542"/>
    </source>
</evidence>
<dbReference type="Gene3D" id="1.10.1740.10">
    <property type="match status" value="1"/>
</dbReference>
<dbReference type="AlphaFoldDB" id="A0A1I4W619"/>
<feature type="domain" description="RNA polymerase sigma-70 region 2" evidence="5">
    <location>
        <begin position="27"/>
        <end position="92"/>
    </location>
</feature>
<feature type="domain" description="RNA polymerase sigma factor 70 region 4 type 2" evidence="6">
    <location>
        <begin position="126"/>
        <end position="177"/>
    </location>
</feature>
<keyword evidence="8" id="KW-1185">Reference proteome</keyword>
<dbReference type="SUPFAM" id="SSF88659">
    <property type="entry name" value="Sigma3 and sigma4 domains of RNA polymerase sigma factors"/>
    <property type="match status" value="1"/>
</dbReference>
<evidence type="ECO:0000313" key="8">
    <source>
        <dbReference type="Proteomes" id="UP000182961"/>
    </source>
</evidence>
<evidence type="ECO:0000259" key="6">
    <source>
        <dbReference type="Pfam" id="PF08281"/>
    </source>
</evidence>
<comment type="similarity">
    <text evidence="1">Belongs to the sigma-70 factor family. ECF subfamily.</text>
</comment>
<dbReference type="Pfam" id="PF08281">
    <property type="entry name" value="Sigma70_r4_2"/>
    <property type="match status" value="1"/>
</dbReference>
<dbReference type="InterPro" id="IPR007627">
    <property type="entry name" value="RNA_pol_sigma70_r2"/>
</dbReference>
<protein>
    <submittedName>
        <fullName evidence="7">RNA polymerase sigma-70 factor, ECF subfamily</fullName>
    </submittedName>
</protein>
<dbReference type="InterPro" id="IPR014284">
    <property type="entry name" value="RNA_pol_sigma-70_dom"/>
</dbReference>
<dbReference type="InterPro" id="IPR013325">
    <property type="entry name" value="RNA_pol_sigma_r2"/>
</dbReference>
<dbReference type="GO" id="GO:0016987">
    <property type="term" value="F:sigma factor activity"/>
    <property type="evidence" value="ECO:0007669"/>
    <property type="project" value="UniProtKB-KW"/>
</dbReference>
<keyword evidence="3" id="KW-0731">Sigma factor</keyword>
<name>A0A1I4W619_9FLAO</name>
<keyword evidence="2" id="KW-0805">Transcription regulation</keyword>
<dbReference type="STRING" id="29536.FLB_00700"/>
<dbReference type="GO" id="GO:0006352">
    <property type="term" value="P:DNA-templated transcription initiation"/>
    <property type="evidence" value="ECO:0007669"/>
    <property type="project" value="InterPro"/>
</dbReference>
<dbReference type="Pfam" id="PF04542">
    <property type="entry name" value="Sigma70_r2"/>
    <property type="match status" value="1"/>
</dbReference>
<sequence length="189" mass="22324">MSYQTLHIEALVLLCQQQNQKAQFEVYSRYSKAMYNVAFRMVKDAHFAEDVMQESFLKAFTKIDSYKKEVAFGAWLKRIVINYSIDFCKKNNKLKVDDFEKNLYIIEDKETEFTETFNFETLKVKEVLLAIESLKSSYSTVLTLFYIEGYDQEEISEILKISYANCRTTLSRAKESLRTKLCDYEKRMG</sequence>
<dbReference type="Gene3D" id="1.10.10.10">
    <property type="entry name" value="Winged helix-like DNA-binding domain superfamily/Winged helix DNA-binding domain"/>
    <property type="match status" value="1"/>
</dbReference>
<evidence type="ECO:0000256" key="1">
    <source>
        <dbReference type="ARBA" id="ARBA00010641"/>
    </source>
</evidence>
<dbReference type="NCBIfam" id="TIGR02937">
    <property type="entry name" value="sigma70-ECF"/>
    <property type="match status" value="1"/>
</dbReference>